<protein>
    <recommendedName>
        <fullName evidence="4">DUF304 domain-containing protein</fullName>
    </recommendedName>
</protein>
<dbReference type="AlphaFoldDB" id="A0A2Z3YMX3"/>
<organism evidence="2 3">
    <name type="scientific">Corynebacterium provencense</name>
    <dbReference type="NCBI Taxonomy" id="1737425"/>
    <lineage>
        <taxon>Bacteria</taxon>
        <taxon>Bacillati</taxon>
        <taxon>Actinomycetota</taxon>
        <taxon>Actinomycetes</taxon>
        <taxon>Mycobacteriales</taxon>
        <taxon>Corynebacteriaceae</taxon>
        <taxon>Corynebacterium</taxon>
    </lineage>
</organism>
<name>A0A2Z3YMX3_9CORY</name>
<evidence type="ECO:0000313" key="2">
    <source>
        <dbReference type="EMBL" id="AWT25566.1"/>
    </source>
</evidence>
<accession>A0A2Z3YMX3</accession>
<dbReference type="STRING" id="1737425.GCA_900049755_00536"/>
<keyword evidence="1" id="KW-1133">Transmembrane helix</keyword>
<proteinExistence type="predicted"/>
<feature type="transmembrane region" description="Helical" evidence="1">
    <location>
        <begin position="76"/>
        <end position="95"/>
    </location>
</feature>
<keyword evidence="1" id="KW-0472">Membrane</keyword>
<dbReference type="OrthoDB" id="4413216at2"/>
<keyword evidence="3" id="KW-1185">Reference proteome</keyword>
<dbReference type="EMBL" id="CP024988">
    <property type="protein sequence ID" value="AWT25566.1"/>
    <property type="molecule type" value="Genomic_DNA"/>
</dbReference>
<sequence>MSKIRFAPEEVILADLSPSRRSVVFPVLELVLVTGVVWMLVGLLDAHLAGAAVTAVGYYPGNPALVPGLPGVSSTALPALWCRRILLVLWVWVAWRRSLRRLVHRQRCRIILTDLRLVTASGDWRSRIGEVPLGSVVDARRRGRAVEVLTRFDGRPLRLVDVPYAAEFVAMLRAQAARRNRPVYLRE</sequence>
<dbReference type="Proteomes" id="UP000247696">
    <property type="component" value="Chromosome"/>
</dbReference>
<evidence type="ECO:0000256" key="1">
    <source>
        <dbReference type="SAM" id="Phobius"/>
    </source>
</evidence>
<evidence type="ECO:0000313" key="3">
    <source>
        <dbReference type="Proteomes" id="UP000247696"/>
    </source>
</evidence>
<keyword evidence="1" id="KW-0812">Transmembrane</keyword>
<feature type="transmembrane region" description="Helical" evidence="1">
    <location>
        <begin position="30"/>
        <end position="56"/>
    </location>
</feature>
<reference evidence="3" key="1">
    <citation type="submission" date="2017-11" db="EMBL/GenBank/DDBJ databases">
        <title>Otitis media/interna in a cat caused by the recently described species Corynebacterium provencense.</title>
        <authorList>
            <person name="Kittl S."/>
            <person name="Brodard I."/>
            <person name="Rychener L."/>
            <person name="Jores J."/>
            <person name="Roosje P."/>
            <person name="Gobeli Brawand S."/>
        </authorList>
    </citation>
    <scope>NUCLEOTIDE SEQUENCE [LARGE SCALE GENOMIC DNA]</scope>
    <source>
        <strain evidence="3">17KM38</strain>
    </source>
</reference>
<dbReference type="KEGG" id="cpre:Csp1_07570"/>
<evidence type="ECO:0008006" key="4">
    <source>
        <dbReference type="Google" id="ProtNLM"/>
    </source>
</evidence>
<gene>
    <name evidence="2" type="ORF">Csp1_07570</name>
</gene>
<dbReference type="RefSeq" id="WP_110481105.1">
    <property type="nucleotide sequence ID" value="NZ_CP024988.1"/>
</dbReference>